<evidence type="ECO:0000256" key="2">
    <source>
        <dbReference type="ARBA" id="ARBA00008748"/>
    </source>
</evidence>
<evidence type="ECO:0000256" key="1">
    <source>
        <dbReference type="ARBA" id="ARBA00004496"/>
    </source>
</evidence>
<dbReference type="PANTHER" id="PTHR21060:SF3">
    <property type="entry name" value="BUTYRATE KINASE 2-RELATED"/>
    <property type="match status" value="1"/>
</dbReference>
<evidence type="ECO:0000313" key="12">
    <source>
        <dbReference type="Proteomes" id="UP000076586"/>
    </source>
</evidence>
<keyword evidence="3 9" id="KW-0963">Cytoplasm</keyword>
<evidence type="ECO:0000256" key="6">
    <source>
        <dbReference type="ARBA" id="ARBA00022777"/>
    </source>
</evidence>
<dbReference type="GO" id="GO:0005524">
    <property type="term" value="F:ATP binding"/>
    <property type="evidence" value="ECO:0007669"/>
    <property type="project" value="UniProtKB-KW"/>
</dbReference>
<sequence>MSYNILSLNPGSTSTKIALYQDEHCVFTLNIDHRSEELKPFKKVTDQFEFRKNLILNALGKAGFDLQSLDAIVGRGGMVKPVESGVYEMNARLHEDLVLGIQGEHASSLGGLLAEAMVADIPGARAFIADPVVVDEMTDVARVSGHALFCRKSLFHALNHKAISRLYAKSVDKPYEELNLVVAHLGGGVTVGAHQCGRVIDVNDGISGSGPFSSNRSGQLPAVDVAKLCFSGEYTLDDIKQMINGKGGVMSLMGTSDMRKVERLAMQENDPKAKLVMDAMAYNVAKEIGAMATVLEGKVDAILLTGGIAYCGYIVDNITRRVSFIAPVKVFPGEDEMEALAMNGLAVLRGAPVKVYT</sequence>
<dbReference type="Proteomes" id="UP000076586">
    <property type="component" value="Unassembled WGS sequence"/>
</dbReference>
<dbReference type="InterPro" id="IPR043129">
    <property type="entry name" value="ATPase_NBD"/>
</dbReference>
<dbReference type="PROSITE" id="PS01076">
    <property type="entry name" value="ACETATE_KINASE_2"/>
    <property type="match status" value="1"/>
</dbReference>
<dbReference type="NCBIfam" id="TIGR02707">
    <property type="entry name" value="butyr_kinase"/>
    <property type="match status" value="1"/>
</dbReference>
<name>A0A161LDD3_9BACT</name>
<dbReference type="InterPro" id="IPR011245">
    <property type="entry name" value="Butyrate_kin"/>
</dbReference>
<dbReference type="GO" id="GO:0006083">
    <property type="term" value="P:acetate metabolic process"/>
    <property type="evidence" value="ECO:0007669"/>
    <property type="project" value="TreeGrafter"/>
</dbReference>
<keyword evidence="4 9" id="KW-0808">Transferase</keyword>
<evidence type="ECO:0000256" key="4">
    <source>
        <dbReference type="ARBA" id="ARBA00022679"/>
    </source>
</evidence>
<protein>
    <recommendedName>
        <fullName evidence="9">Probable butyrate kinase</fullName>
        <shortName evidence="9">BK</shortName>
        <ecNumber evidence="9">2.7.2.7</ecNumber>
    </recommendedName>
    <alternativeName>
        <fullName evidence="9">Branched-chain carboxylic acid kinase</fullName>
    </alternativeName>
</protein>
<dbReference type="CDD" id="cd24011">
    <property type="entry name" value="ASKHA_NBD_BK"/>
    <property type="match status" value="1"/>
</dbReference>
<dbReference type="SUPFAM" id="SSF53067">
    <property type="entry name" value="Actin-like ATPase domain"/>
    <property type="match status" value="2"/>
</dbReference>
<evidence type="ECO:0000256" key="9">
    <source>
        <dbReference type="HAMAP-Rule" id="MF_00542"/>
    </source>
</evidence>
<keyword evidence="6 9" id="KW-0418">Kinase</keyword>
<dbReference type="Pfam" id="PF00871">
    <property type="entry name" value="Acetate_kinase"/>
    <property type="match status" value="1"/>
</dbReference>
<keyword evidence="12" id="KW-1185">Reference proteome</keyword>
<gene>
    <name evidence="9" type="primary">buk</name>
    <name evidence="11" type="ORF">PJIAN_1757</name>
</gene>
<dbReference type="AlphaFoldDB" id="A0A161LDD3"/>
<evidence type="ECO:0000256" key="8">
    <source>
        <dbReference type="ARBA" id="ARBA00048596"/>
    </source>
</evidence>
<evidence type="ECO:0000256" key="3">
    <source>
        <dbReference type="ARBA" id="ARBA00022490"/>
    </source>
</evidence>
<dbReference type="GO" id="GO:0005737">
    <property type="term" value="C:cytoplasm"/>
    <property type="evidence" value="ECO:0007669"/>
    <property type="project" value="UniProtKB-SubCell"/>
</dbReference>
<dbReference type="STRING" id="681398.PJIAN_1757"/>
<dbReference type="GO" id="GO:0008776">
    <property type="term" value="F:acetate kinase activity"/>
    <property type="evidence" value="ECO:0007669"/>
    <property type="project" value="TreeGrafter"/>
</dbReference>
<dbReference type="PROSITE" id="PS01075">
    <property type="entry name" value="ACETATE_KINASE_1"/>
    <property type="match status" value="1"/>
</dbReference>
<comment type="subcellular location">
    <subcellularLocation>
        <location evidence="1 9">Cytoplasm</location>
    </subcellularLocation>
</comment>
<dbReference type="HAMAP" id="MF_00542">
    <property type="entry name" value="Butyrate_kinase"/>
    <property type="match status" value="1"/>
</dbReference>
<dbReference type="NCBIfam" id="NF002834">
    <property type="entry name" value="PRK03011.1-5"/>
    <property type="match status" value="1"/>
</dbReference>
<keyword evidence="7 9" id="KW-0067">ATP-binding</keyword>
<reference evidence="12" key="2">
    <citation type="journal article" date="2017" name="Genome Announc.">
        <title>Draft genome sequence of Paludibacter jiangxiensis NM7(T), a propionate-producing fermentative bacterium.</title>
        <authorList>
            <person name="Qiu Y.-L."/>
            <person name="Tourlousse D.M."/>
            <person name="Matsuura N."/>
            <person name="Ohashi A."/>
            <person name="Sekiguchi Y."/>
        </authorList>
    </citation>
    <scope>NUCLEOTIDE SEQUENCE [LARGE SCALE GENOMIC DNA]</scope>
    <source>
        <strain evidence="12">NM7</strain>
    </source>
</reference>
<dbReference type="OrthoDB" id="9771859at2"/>
<proteinExistence type="inferred from homology"/>
<keyword evidence="5 9" id="KW-0547">Nucleotide-binding</keyword>
<reference evidence="12" key="1">
    <citation type="submission" date="2016-04" db="EMBL/GenBank/DDBJ databases">
        <title>Draft genome sequence of Paludibacter jiangxiensis strain NM7.</title>
        <authorList>
            <person name="Qiu Y."/>
            <person name="Matsuura N."/>
            <person name="Ohashi A."/>
            <person name="Tourlousse M.D."/>
            <person name="Sekiguchi Y."/>
        </authorList>
    </citation>
    <scope>NUCLEOTIDE SEQUENCE [LARGE SCALE GENOMIC DNA]</scope>
    <source>
        <strain evidence="12">NM7</strain>
    </source>
</reference>
<evidence type="ECO:0000256" key="5">
    <source>
        <dbReference type="ARBA" id="ARBA00022741"/>
    </source>
</evidence>
<comment type="catalytic activity">
    <reaction evidence="8 9">
        <text>butanoate + ATP = butanoyl phosphate + ADP</text>
        <dbReference type="Rhea" id="RHEA:13585"/>
        <dbReference type="ChEBI" id="CHEBI:17968"/>
        <dbReference type="ChEBI" id="CHEBI:30616"/>
        <dbReference type="ChEBI" id="CHEBI:58079"/>
        <dbReference type="ChEBI" id="CHEBI:456216"/>
        <dbReference type="EC" id="2.7.2.7"/>
    </reaction>
</comment>
<comment type="caution">
    <text evidence="11">The sequence shown here is derived from an EMBL/GenBank/DDBJ whole genome shotgun (WGS) entry which is preliminary data.</text>
</comment>
<evidence type="ECO:0000256" key="7">
    <source>
        <dbReference type="ARBA" id="ARBA00022840"/>
    </source>
</evidence>
<comment type="similarity">
    <text evidence="2 9 10">Belongs to the acetokinase family.</text>
</comment>
<dbReference type="EMBL" id="BDCR01000001">
    <property type="protein sequence ID" value="GAT62165.1"/>
    <property type="molecule type" value="Genomic_DNA"/>
</dbReference>
<evidence type="ECO:0000313" key="11">
    <source>
        <dbReference type="EMBL" id="GAT62165.1"/>
    </source>
</evidence>
<dbReference type="Gene3D" id="3.30.420.40">
    <property type="match status" value="2"/>
</dbReference>
<dbReference type="InterPro" id="IPR023865">
    <property type="entry name" value="Aliphatic_acid_kinase_CS"/>
</dbReference>
<organism evidence="11 12">
    <name type="scientific">Paludibacter jiangxiensis</name>
    <dbReference type="NCBI Taxonomy" id="681398"/>
    <lineage>
        <taxon>Bacteria</taxon>
        <taxon>Pseudomonadati</taxon>
        <taxon>Bacteroidota</taxon>
        <taxon>Bacteroidia</taxon>
        <taxon>Bacteroidales</taxon>
        <taxon>Paludibacteraceae</taxon>
        <taxon>Paludibacter</taxon>
    </lineage>
</organism>
<dbReference type="RefSeq" id="WP_068702140.1">
    <property type="nucleotide sequence ID" value="NZ_BDCR01000001.1"/>
</dbReference>
<evidence type="ECO:0000256" key="10">
    <source>
        <dbReference type="RuleBase" id="RU003835"/>
    </source>
</evidence>
<dbReference type="InterPro" id="IPR000890">
    <property type="entry name" value="Aliphatic_acid_kin_short-chain"/>
</dbReference>
<dbReference type="PANTHER" id="PTHR21060">
    <property type="entry name" value="ACETATE KINASE"/>
    <property type="match status" value="1"/>
</dbReference>
<dbReference type="EC" id="2.7.2.7" evidence="9"/>
<dbReference type="PIRSF" id="PIRSF036458">
    <property type="entry name" value="Butyrate_kin"/>
    <property type="match status" value="1"/>
</dbReference>
<dbReference type="GO" id="GO:0047761">
    <property type="term" value="F:butyrate kinase activity"/>
    <property type="evidence" value="ECO:0007669"/>
    <property type="project" value="UniProtKB-UniRule"/>
</dbReference>
<accession>A0A161LDD3</accession>
<dbReference type="PRINTS" id="PR00471">
    <property type="entry name" value="ACETATEKNASE"/>
</dbReference>